<gene>
    <name evidence="5" type="ORF">MEDL_58760</name>
</gene>
<dbReference type="InterPro" id="IPR036226">
    <property type="entry name" value="LipOase_C_sf"/>
</dbReference>
<evidence type="ECO:0000256" key="3">
    <source>
        <dbReference type="ARBA" id="ARBA00023002"/>
    </source>
</evidence>
<dbReference type="GO" id="GO:0004051">
    <property type="term" value="F:arachidonate 5-lipoxygenase activity"/>
    <property type="evidence" value="ECO:0007669"/>
    <property type="project" value="UniProtKB-EC"/>
</dbReference>
<dbReference type="InterPro" id="IPR013819">
    <property type="entry name" value="LipOase_C"/>
</dbReference>
<dbReference type="Pfam" id="PF00305">
    <property type="entry name" value="Lipoxygenase"/>
    <property type="match status" value="1"/>
</dbReference>
<proteinExistence type="predicted"/>
<keyword evidence="1" id="KW-0479">Metal-binding</keyword>
<keyword evidence="6" id="KW-1185">Reference proteome</keyword>
<dbReference type="Gene3D" id="1.20.245.10">
    <property type="entry name" value="Lipoxygenase-1, Domain 5"/>
    <property type="match status" value="1"/>
</dbReference>
<dbReference type="PROSITE" id="PS51393">
    <property type="entry name" value="LIPOXYGENASE_3"/>
    <property type="match status" value="1"/>
</dbReference>
<dbReference type="GO" id="GO:0046872">
    <property type="term" value="F:metal ion binding"/>
    <property type="evidence" value="ECO:0007669"/>
    <property type="project" value="UniProtKB-KW"/>
</dbReference>
<evidence type="ECO:0000256" key="1">
    <source>
        <dbReference type="ARBA" id="ARBA00022723"/>
    </source>
</evidence>
<feature type="domain" description="Lipoxygenase" evidence="4">
    <location>
        <begin position="100"/>
        <end position="241"/>
    </location>
</feature>
<comment type="caution">
    <text evidence="5">The sequence shown here is derived from an EMBL/GenBank/DDBJ whole genome shotgun (WGS) entry which is preliminary data.</text>
</comment>
<evidence type="ECO:0000259" key="4">
    <source>
        <dbReference type="PROSITE" id="PS51393"/>
    </source>
</evidence>
<dbReference type="OrthoDB" id="407298at2759"/>
<dbReference type="SUPFAM" id="SSF48484">
    <property type="entry name" value="Lipoxigenase"/>
    <property type="match status" value="1"/>
</dbReference>
<evidence type="ECO:0000313" key="6">
    <source>
        <dbReference type="Proteomes" id="UP000683360"/>
    </source>
</evidence>
<accession>A0A8S3UWV6</accession>
<evidence type="ECO:0000313" key="5">
    <source>
        <dbReference type="EMBL" id="CAG2246850.1"/>
    </source>
</evidence>
<name>A0A8S3UWV6_MYTED</name>
<dbReference type="EC" id="1.13.11.34" evidence="5"/>
<dbReference type="Proteomes" id="UP000683360">
    <property type="component" value="Unassembled WGS sequence"/>
</dbReference>
<dbReference type="PANTHER" id="PTHR11771">
    <property type="entry name" value="LIPOXYGENASE"/>
    <property type="match status" value="1"/>
</dbReference>
<dbReference type="PRINTS" id="PR00087">
    <property type="entry name" value="LIPOXYGENASE"/>
</dbReference>
<keyword evidence="2" id="KW-0223">Dioxygenase</keyword>
<dbReference type="InterPro" id="IPR000907">
    <property type="entry name" value="LipOase"/>
</dbReference>
<sequence length="241" mass="27324">MILSEGYVMFKMLLNRFPGLPRRWLFLGEINTAYQIYFKTPSGNINWENDQHFAQQRLNQCNSSLIRRVDNIDQIADNLPDGVLNAIVDVNAAIEGQQFYFTNINVPKGLTIPSPFVLFEVTEDGILPVAINLNPANGGQLVFQPDDAPNAWRLAKMWANLADASMQLSVTHLGLTHVLMEGIAICVHRNLSSRHPIYKLLVPHFYYTLAINELARETLFKSGGISRQYYEHSISWSFAID</sequence>
<dbReference type="AlphaFoldDB" id="A0A8S3UWV6"/>
<evidence type="ECO:0000256" key="2">
    <source>
        <dbReference type="ARBA" id="ARBA00022964"/>
    </source>
</evidence>
<keyword evidence="3 5" id="KW-0560">Oxidoreductase</keyword>
<protein>
    <submittedName>
        <fullName evidence="5">ALOX5</fullName>
        <ecNumber evidence="5">1.13.11.34</ecNumber>
    </submittedName>
</protein>
<reference evidence="5" key="1">
    <citation type="submission" date="2021-03" db="EMBL/GenBank/DDBJ databases">
        <authorList>
            <person name="Bekaert M."/>
        </authorList>
    </citation>
    <scope>NUCLEOTIDE SEQUENCE</scope>
</reference>
<dbReference type="Gene3D" id="3.10.450.60">
    <property type="match status" value="1"/>
</dbReference>
<organism evidence="5 6">
    <name type="scientific">Mytilus edulis</name>
    <name type="common">Blue mussel</name>
    <dbReference type="NCBI Taxonomy" id="6550"/>
    <lineage>
        <taxon>Eukaryota</taxon>
        <taxon>Metazoa</taxon>
        <taxon>Spiralia</taxon>
        <taxon>Lophotrochozoa</taxon>
        <taxon>Mollusca</taxon>
        <taxon>Bivalvia</taxon>
        <taxon>Autobranchia</taxon>
        <taxon>Pteriomorphia</taxon>
        <taxon>Mytilida</taxon>
        <taxon>Mytiloidea</taxon>
        <taxon>Mytilidae</taxon>
        <taxon>Mytilinae</taxon>
        <taxon>Mytilus</taxon>
    </lineage>
</organism>
<dbReference type="EMBL" id="CAJPWZ010002883">
    <property type="protein sequence ID" value="CAG2246850.1"/>
    <property type="molecule type" value="Genomic_DNA"/>
</dbReference>
<dbReference type="GO" id="GO:0034440">
    <property type="term" value="P:lipid oxidation"/>
    <property type="evidence" value="ECO:0007669"/>
    <property type="project" value="InterPro"/>
</dbReference>